<evidence type="ECO:0000313" key="2">
    <source>
        <dbReference type="Proteomes" id="UP000005442"/>
    </source>
</evidence>
<dbReference type="EMBL" id="CP003169">
    <property type="protein sequence ID" value="AEV74085.1"/>
    <property type="molecule type" value="Genomic_DNA"/>
</dbReference>
<dbReference type="SUPFAM" id="SSF54001">
    <property type="entry name" value="Cysteine proteinases"/>
    <property type="match status" value="1"/>
</dbReference>
<name>G8RT98_MYCRN</name>
<evidence type="ECO:0008006" key="3">
    <source>
        <dbReference type="Google" id="ProtNLM"/>
    </source>
</evidence>
<gene>
    <name evidence="1" type="ordered locus">MycrhN_3566</name>
</gene>
<dbReference type="InterPro" id="IPR038765">
    <property type="entry name" value="Papain-like_cys_pep_sf"/>
</dbReference>
<dbReference type="KEGG" id="mrh:MycrhN_3566"/>
<dbReference type="AlphaFoldDB" id="G8RT98"/>
<keyword evidence="2" id="KW-1185">Reference proteome</keyword>
<reference evidence="1 2" key="1">
    <citation type="submission" date="2011-12" db="EMBL/GenBank/DDBJ databases">
        <title>Complete sequence of Mycobacterium rhodesiae NBB3.</title>
        <authorList>
            <consortium name="US DOE Joint Genome Institute"/>
            <person name="Lucas S."/>
            <person name="Han J."/>
            <person name="Lapidus A."/>
            <person name="Cheng J.-F."/>
            <person name="Goodwin L."/>
            <person name="Pitluck S."/>
            <person name="Peters L."/>
            <person name="Mikhailova N."/>
            <person name="Gu W."/>
            <person name="Detter J.C."/>
            <person name="Han C."/>
            <person name="Tapia R."/>
            <person name="Land M."/>
            <person name="Hauser L."/>
            <person name="Kyrpides N."/>
            <person name="Ivanova N."/>
            <person name="Pagani I."/>
            <person name="Mattes T."/>
            <person name="Holmes A."/>
            <person name="Rutledge P."/>
            <person name="Paulsen I."/>
            <person name="Coleman N."/>
            <person name="Woyke T."/>
        </authorList>
    </citation>
    <scope>NUCLEOTIDE SEQUENCE [LARGE SCALE GENOMIC DNA]</scope>
    <source>
        <strain evidence="1 2">NBB3</strain>
    </source>
</reference>
<dbReference type="HOGENOM" id="CLU_078207_0_0_11"/>
<accession>G8RT98</accession>
<protein>
    <recommendedName>
        <fullName evidence="3">Guanylate cyclase</fullName>
    </recommendedName>
</protein>
<dbReference type="PATRIC" id="fig|710685.3.peg.3574"/>
<proteinExistence type="predicted"/>
<dbReference type="RefSeq" id="WP_014211841.1">
    <property type="nucleotide sequence ID" value="NC_016604.1"/>
</dbReference>
<dbReference type="eggNOG" id="ENOG502ZC0N">
    <property type="taxonomic scope" value="Bacteria"/>
</dbReference>
<dbReference type="Gene3D" id="3.90.1720.10">
    <property type="entry name" value="endopeptidase domain like (from Nostoc punctiforme)"/>
    <property type="match status" value="1"/>
</dbReference>
<dbReference type="STRING" id="710685.MycrhN_3566"/>
<sequence length="235" mass="26657">MNPSTVSLAQALNETRTGDLWLFRGSSGPDRAIQTMSNSPVNHVGMTIAIEDLPPLIWHAELGDKLTDMWTGGNHRGVQLNDARQVVQRWVHNYHQRCWFRQLTPYANREQEDRALKVVARMDGTPFPSTARLTGRWFRGRVNTADFTRGIPFLHRKVREATQKKKQAKLQGGLETAYCAETVAITYEEMGLMSTEKDYNWFDPGVFWSGDELPLAPGYKLGNEIAVVVDPPTER</sequence>
<dbReference type="OrthoDB" id="4823208at2"/>
<evidence type="ECO:0000313" key="1">
    <source>
        <dbReference type="EMBL" id="AEV74085.1"/>
    </source>
</evidence>
<organism evidence="1 2">
    <name type="scientific">Mycolicibacterium rhodesiae (strain NBB3)</name>
    <name type="common">Mycobacterium rhodesiae</name>
    <dbReference type="NCBI Taxonomy" id="710685"/>
    <lineage>
        <taxon>Bacteria</taxon>
        <taxon>Bacillati</taxon>
        <taxon>Actinomycetota</taxon>
        <taxon>Actinomycetes</taxon>
        <taxon>Mycobacteriales</taxon>
        <taxon>Mycobacteriaceae</taxon>
        <taxon>Mycolicibacterium</taxon>
    </lineage>
</organism>
<dbReference type="Proteomes" id="UP000005442">
    <property type="component" value="Chromosome"/>
</dbReference>